<reference evidence="1 2" key="1">
    <citation type="journal article" date="2022" name="Hortic Res">
        <title>A haplotype resolved chromosomal level avocado genome allows analysis of novel avocado genes.</title>
        <authorList>
            <person name="Nath O."/>
            <person name="Fletcher S.J."/>
            <person name="Hayward A."/>
            <person name="Shaw L.M."/>
            <person name="Masouleh A.K."/>
            <person name="Furtado A."/>
            <person name="Henry R.J."/>
            <person name="Mitter N."/>
        </authorList>
    </citation>
    <scope>NUCLEOTIDE SEQUENCE [LARGE SCALE GENOMIC DNA]</scope>
    <source>
        <strain evidence="2">cv. Hass</strain>
    </source>
</reference>
<evidence type="ECO:0000313" key="1">
    <source>
        <dbReference type="EMBL" id="KAJ8650697.1"/>
    </source>
</evidence>
<dbReference type="EMBL" id="CM056809">
    <property type="protein sequence ID" value="KAJ8650697.1"/>
    <property type="molecule type" value="Genomic_DNA"/>
</dbReference>
<proteinExistence type="predicted"/>
<organism evidence="1 2">
    <name type="scientific">Persea americana</name>
    <name type="common">Avocado</name>
    <dbReference type="NCBI Taxonomy" id="3435"/>
    <lineage>
        <taxon>Eukaryota</taxon>
        <taxon>Viridiplantae</taxon>
        <taxon>Streptophyta</taxon>
        <taxon>Embryophyta</taxon>
        <taxon>Tracheophyta</taxon>
        <taxon>Spermatophyta</taxon>
        <taxon>Magnoliopsida</taxon>
        <taxon>Magnoliidae</taxon>
        <taxon>Laurales</taxon>
        <taxon>Lauraceae</taxon>
        <taxon>Persea</taxon>
    </lineage>
</organism>
<keyword evidence="2" id="KW-1185">Reference proteome</keyword>
<dbReference type="Proteomes" id="UP001234297">
    <property type="component" value="Chromosome 1"/>
</dbReference>
<gene>
    <name evidence="1" type="ORF">MRB53_003720</name>
</gene>
<name>A0ACC2MY08_PERAE</name>
<evidence type="ECO:0000313" key="2">
    <source>
        <dbReference type="Proteomes" id="UP001234297"/>
    </source>
</evidence>
<accession>A0ACC2MY08</accession>
<sequence>MEDFEKYLPYVIPMLQGAAVHCARLDHEDEDLVDLRNLLSRGIFKACTGILQGFKNKAEVVMPFAHPLLQFIEAVFKDKQIWGQ</sequence>
<protein>
    <submittedName>
        <fullName evidence="1">Uncharacterized protein</fullName>
    </submittedName>
</protein>
<comment type="caution">
    <text evidence="1">The sequence shown here is derived from an EMBL/GenBank/DDBJ whole genome shotgun (WGS) entry which is preliminary data.</text>
</comment>